<dbReference type="Gene3D" id="3.40.630.30">
    <property type="match status" value="1"/>
</dbReference>
<protein>
    <recommendedName>
        <fullName evidence="3">N-acetyltransferase domain-containing protein</fullName>
    </recommendedName>
</protein>
<name>A0AAE0WP82_9PEZI</name>
<keyword evidence="2" id="KW-1185">Reference proteome</keyword>
<dbReference type="InterPro" id="IPR016181">
    <property type="entry name" value="Acyl_CoA_acyltransferase"/>
</dbReference>
<dbReference type="AlphaFoldDB" id="A0AAE0WP82"/>
<gene>
    <name evidence="1" type="ORF">LTR78_004745</name>
</gene>
<sequence length="202" mass="22622">MATTKDKETRPPLSYRLATRPDALALADLISRAFRSEPTGQTWLYESQDKRVDIASPELTTQFIESGESLMLVGYLPSDPEKKPLSTCFLRRPDSDPASEPHRSPGAAWLGFLAAEPADHGKGYGLSQLRYAEAYVHDEWGLSRLEMTYVNSRIELGAWYRRCGYVDTGRRRAFPYGEHGREILAEGLEEVVIGKDLGEGVK</sequence>
<dbReference type="SUPFAM" id="SSF55729">
    <property type="entry name" value="Acyl-CoA N-acyltransferases (Nat)"/>
    <property type="match status" value="1"/>
</dbReference>
<evidence type="ECO:0000313" key="1">
    <source>
        <dbReference type="EMBL" id="KAK3675235.1"/>
    </source>
</evidence>
<evidence type="ECO:0008006" key="3">
    <source>
        <dbReference type="Google" id="ProtNLM"/>
    </source>
</evidence>
<dbReference type="Proteomes" id="UP001274830">
    <property type="component" value="Unassembled WGS sequence"/>
</dbReference>
<evidence type="ECO:0000313" key="2">
    <source>
        <dbReference type="Proteomes" id="UP001274830"/>
    </source>
</evidence>
<comment type="caution">
    <text evidence="1">The sequence shown here is derived from an EMBL/GenBank/DDBJ whole genome shotgun (WGS) entry which is preliminary data.</text>
</comment>
<proteinExistence type="predicted"/>
<dbReference type="EMBL" id="JAUTXT010000015">
    <property type="protein sequence ID" value="KAK3675235.1"/>
    <property type="molecule type" value="Genomic_DNA"/>
</dbReference>
<reference evidence="1" key="1">
    <citation type="submission" date="2023-07" db="EMBL/GenBank/DDBJ databases">
        <title>Black Yeasts Isolated from many extreme environments.</title>
        <authorList>
            <person name="Coleine C."/>
            <person name="Stajich J.E."/>
            <person name="Selbmann L."/>
        </authorList>
    </citation>
    <scope>NUCLEOTIDE SEQUENCE</scope>
    <source>
        <strain evidence="1">CCFEE 5485</strain>
    </source>
</reference>
<organism evidence="1 2">
    <name type="scientific">Recurvomyces mirabilis</name>
    <dbReference type="NCBI Taxonomy" id="574656"/>
    <lineage>
        <taxon>Eukaryota</taxon>
        <taxon>Fungi</taxon>
        <taxon>Dikarya</taxon>
        <taxon>Ascomycota</taxon>
        <taxon>Pezizomycotina</taxon>
        <taxon>Dothideomycetes</taxon>
        <taxon>Dothideomycetidae</taxon>
        <taxon>Mycosphaerellales</taxon>
        <taxon>Teratosphaeriaceae</taxon>
        <taxon>Recurvomyces</taxon>
    </lineage>
</organism>
<accession>A0AAE0WP82</accession>